<organism evidence="2 3">
    <name type="scientific">Megalodesulfovibrio gigas (strain ATCC 19364 / DSM 1382 / NCIMB 9332 / VKM B-1759)</name>
    <name type="common">Desulfovibrio gigas</name>
    <dbReference type="NCBI Taxonomy" id="1121448"/>
    <lineage>
        <taxon>Bacteria</taxon>
        <taxon>Pseudomonadati</taxon>
        <taxon>Thermodesulfobacteriota</taxon>
        <taxon>Desulfovibrionia</taxon>
        <taxon>Desulfovibrionales</taxon>
        <taxon>Desulfovibrionaceae</taxon>
        <taxon>Megalodesulfovibrio</taxon>
    </lineage>
</organism>
<dbReference type="PATRIC" id="fig|1121448.10.peg.2814"/>
<dbReference type="AlphaFoldDB" id="T2GEK7"/>
<reference evidence="2 3" key="1">
    <citation type="journal article" date="2013" name="J. Bacteriol.">
        <title>Roles of HynAB and Ech, the only two hydrogenases found in the model sulfate reducer Desulfovibrio gigas.</title>
        <authorList>
            <person name="Morais-Silva F.O."/>
            <person name="Santos C.I."/>
            <person name="Rodrigues R."/>
            <person name="Pereira I.A."/>
            <person name="Rodrigues-Pousada C."/>
        </authorList>
    </citation>
    <scope>NUCLEOTIDE SEQUENCE [LARGE SCALE GENOMIC DNA]</scope>
    <source>
        <strain evidence="3">ATCC 19364 / DSM 1382 / NCIMB 9332 / VKM B-1759</strain>
    </source>
</reference>
<dbReference type="KEGG" id="dgg:DGI_2851"/>
<keyword evidence="1" id="KW-0812">Transmembrane</keyword>
<feature type="transmembrane region" description="Helical" evidence="1">
    <location>
        <begin position="43"/>
        <end position="65"/>
    </location>
</feature>
<dbReference type="EMBL" id="CP006585">
    <property type="protein sequence ID" value="AGW14579.1"/>
    <property type="molecule type" value="Genomic_DNA"/>
</dbReference>
<evidence type="ECO:0000256" key="1">
    <source>
        <dbReference type="SAM" id="Phobius"/>
    </source>
</evidence>
<proteinExistence type="predicted"/>
<keyword evidence="1" id="KW-1133">Transmembrane helix</keyword>
<name>T2GEK7_MEGG1</name>
<gene>
    <name evidence="2" type="ORF">DGI_2851</name>
</gene>
<evidence type="ECO:0000313" key="3">
    <source>
        <dbReference type="Proteomes" id="UP000016587"/>
    </source>
</evidence>
<protein>
    <submittedName>
        <fullName evidence="2">Uncharacterized protein</fullName>
    </submittedName>
</protein>
<reference evidence="3" key="2">
    <citation type="submission" date="2013-07" db="EMBL/GenBank/DDBJ databases">
        <authorList>
            <person name="Morais-Silva F.O."/>
            <person name="Rezende A.M."/>
            <person name="Pimentel C."/>
            <person name="Resende D.M."/>
            <person name="Santos C.I."/>
            <person name="Clemente C."/>
            <person name="de Oliveira L.M."/>
            <person name="da Silva S.M."/>
            <person name="Costa D.A."/>
            <person name="Varela-Raposo A."/>
            <person name="Horacio E.C.A."/>
            <person name="Matos M."/>
            <person name="Flores O."/>
            <person name="Ruiz J.C."/>
            <person name="Rodrigues-Pousada C."/>
        </authorList>
    </citation>
    <scope>NUCLEOTIDE SEQUENCE [LARGE SCALE GENOMIC DNA]</scope>
    <source>
        <strain evidence="3">ATCC 19364 / DSM 1382 / NCIMB 9332 / VKM B-1759</strain>
    </source>
</reference>
<sequence>MNTRSTSAFIDRPFLVLLVLACVSVLAGLFVDMHAHFPWENVPGFFGVFAFVVCGAMCLAAGFVLRPLVKRPADYYDTDRS</sequence>
<dbReference type="Proteomes" id="UP000016587">
    <property type="component" value="Chromosome"/>
</dbReference>
<feature type="transmembrane region" description="Helical" evidence="1">
    <location>
        <begin position="12"/>
        <end position="31"/>
    </location>
</feature>
<evidence type="ECO:0000313" key="2">
    <source>
        <dbReference type="EMBL" id="AGW14579.1"/>
    </source>
</evidence>
<keyword evidence="1" id="KW-0472">Membrane</keyword>
<keyword evidence="3" id="KW-1185">Reference proteome</keyword>
<accession>T2GEK7</accession>
<dbReference type="HOGENOM" id="CLU_160720_2_0_7"/>
<dbReference type="RefSeq" id="WP_021761621.1">
    <property type="nucleotide sequence ID" value="NC_022444.1"/>
</dbReference>
<dbReference type="STRING" id="1121448.DGI_2851"/>